<feature type="region of interest" description="Disordered" evidence="1">
    <location>
        <begin position="49"/>
        <end position="72"/>
    </location>
</feature>
<accession>A0A0H2R085</accession>
<keyword evidence="3" id="KW-1185">Reference proteome</keyword>
<sequence>MNLNSPHDESEISSNIRLSVYFLSVIPSNVKRELQIDTASNPSRLHRHVASSSGLLSEGPTHHPNARSTTVHEHTCSGIRELRKFVLRKISPVTCRLRFIFRGQESRDANQHSTAPRPLCIFFSRQRLNHLPSAARPNLEFVTSFFSPWTPGPLESSSRRKAFAQPAPRTRSSAFLAARSYLIARKHDLE</sequence>
<gene>
    <name evidence="2" type="ORF">SCHPADRAFT_736997</name>
</gene>
<evidence type="ECO:0000256" key="1">
    <source>
        <dbReference type="SAM" id="MobiDB-lite"/>
    </source>
</evidence>
<protein>
    <submittedName>
        <fullName evidence="2">Uncharacterized protein</fullName>
    </submittedName>
</protein>
<name>A0A0H2R085_9AGAM</name>
<proteinExistence type="predicted"/>
<dbReference type="EMBL" id="KQ086364">
    <property type="protein sequence ID" value="KLO05099.1"/>
    <property type="molecule type" value="Genomic_DNA"/>
</dbReference>
<evidence type="ECO:0000313" key="2">
    <source>
        <dbReference type="EMBL" id="KLO05099.1"/>
    </source>
</evidence>
<dbReference type="Proteomes" id="UP000053477">
    <property type="component" value="Unassembled WGS sequence"/>
</dbReference>
<dbReference type="InParanoid" id="A0A0H2R085"/>
<evidence type="ECO:0000313" key="3">
    <source>
        <dbReference type="Proteomes" id="UP000053477"/>
    </source>
</evidence>
<dbReference type="AlphaFoldDB" id="A0A0H2R085"/>
<organism evidence="2 3">
    <name type="scientific">Schizopora paradoxa</name>
    <dbReference type="NCBI Taxonomy" id="27342"/>
    <lineage>
        <taxon>Eukaryota</taxon>
        <taxon>Fungi</taxon>
        <taxon>Dikarya</taxon>
        <taxon>Basidiomycota</taxon>
        <taxon>Agaricomycotina</taxon>
        <taxon>Agaricomycetes</taxon>
        <taxon>Hymenochaetales</taxon>
        <taxon>Schizoporaceae</taxon>
        <taxon>Schizopora</taxon>
    </lineage>
</organism>
<reference evidence="2 3" key="1">
    <citation type="submission" date="2015-04" db="EMBL/GenBank/DDBJ databases">
        <title>Complete genome sequence of Schizopora paradoxa KUC8140, a cosmopolitan wood degrader in East Asia.</title>
        <authorList>
            <consortium name="DOE Joint Genome Institute"/>
            <person name="Min B."/>
            <person name="Park H."/>
            <person name="Jang Y."/>
            <person name="Kim J.-J."/>
            <person name="Kim K.H."/>
            <person name="Pangilinan J."/>
            <person name="Lipzen A."/>
            <person name="Riley R."/>
            <person name="Grigoriev I.V."/>
            <person name="Spatafora J.W."/>
            <person name="Choi I.-G."/>
        </authorList>
    </citation>
    <scope>NUCLEOTIDE SEQUENCE [LARGE SCALE GENOMIC DNA]</scope>
    <source>
        <strain evidence="2 3">KUC8140</strain>
    </source>
</reference>